<dbReference type="EMBL" id="CM042886">
    <property type="protein sequence ID" value="KAI4339247.1"/>
    <property type="molecule type" value="Genomic_DNA"/>
</dbReference>
<sequence length="740" mass="83676">MSAAATAAAADARNMEGWLYLIRSNRFGLQYSRRRYFVLTDHVLKSFKYAPVDDDEVPLRSAPIDKCLRVTDNGRESIHRKVLFTFTLYNTANHHDCLKLGANSSEEAAKWIQSLQVTALKEKPNPATNFVCCSKRRWPSISMCAPSRSSYNKRSSDWTVSSSMHAEGMRSDVIAPSPWKIFGCQNGLRLFRESNGWDSRGSHWDDHPAIMAVGVVDGTSEDIFRTLMSLGSSRSEWDFCYFHGSVIEHIDGHTDIIQKQLYSDWFPWKMRRRDLLLRRYWRREDDGTYVILYHSVFHNKCPSQKGYTRACLKSGGYVIKPIKQGKQSQVKHMLSIDWKCWKTYLRPASARLITICMLERVAALREMFKSKAGNFSGEFSSGELVRDIGLTQTVWEDESEIPDQELLSPVQENQVSENESLKQPSEPASLMGLHDASDEFFDVPEPVDYELENEWSTDSQTQLISRNAGQPKKTPAAALVQRLHELAVQKKGYMDLQDAWEGSNECVYGATLHNDAGCSTPCSWTIADPSTFLIRGKTYLQDQSKIKGQSTLMQMIGADWLRSDRREDDLGGRPGGIVEKAALRGGTDFFFIVNFQVPGSNTYNLALYYVLKSPLEEHPLLHRFVNGDDAFRNSRFKLIPYISKGSWIVKQSVGKKACLVGQALETNYFRGKNYLELGIDVGSSTVARGVVSLVLGYLNNLVIEMAFVIQGNTPEELPECLMGTCRLNHLDVSKTVPVEK</sequence>
<gene>
    <name evidence="1" type="ORF">MLD38_024210</name>
</gene>
<reference evidence="2" key="1">
    <citation type="journal article" date="2023" name="Front. Plant Sci.">
        <title>Chromosomal-level genome assembly of Melastoma candidum provides insights into trichome evolution.</title>
        <authorList>
            <person name="Zhong Y."/>
            <person name="Wu W."/>
            <person name="Sun C."/>
            <person name="Zou P."/>
            <person name="Liu Y."/>
            <person name="Dai S."/>
            <person name="Zhou R."/>
        </authorList>
    </citation>
    <scope>NUCLEOTIDE SEQUENCE [LARGE SCALE GENOMIC DNA]</scope>
</reference>
<protein>
    <submittedName>
        <fullName evidence="1">Uncharacterized protein</fullName>
    </submittedName>
</protein>
<evidence type="ECO:0000313" key="2">
    <source>
        <dbReference type="Proteomes" id="UP001057402"/>
    </source>
</evidence>
<organism evidence="1 2">
    <name type="scientific">Melastoma candidum</name>
    <dbReference type="NCBI Taxonomy" id="119954"/>
    <lineage>
        <taxon>Eukaryota</taxon>
        <taxon>Viridiplantae</taxon>
        <taxon>Streptophyta</taxon>
        <taxon>Embryophyta</taxon>
        <taxon>Tracheophyta</taxon>
        <taxon>Spermatophyta</taxon>
        <taxon>Magnoliopsida</taxon>
        <taxon>eudicotyledons</taxon>
        <taxon>Gunneridae</taxon>
        <taxon>Pentapetalae</taxon>
        <taxon>rosids</taxon>
        <taxon>malvids</taxon>
        <taxon>Myrtales</taxon>
        <taxon>Melastomataceae</taxon>
        <taxon>Melastomatoideae</taxon>
        <taxon>Melastomateae</taxon>
        <taxon>Melastoma</taxon>
    </lineage>
</organism>
<proteinExistence type="predicted"/>
<keyword evidence="2" id="KW-1185">Reference proteome</keyword>
<evidence type="ECO:0000313" key="1">
    <source>
        <dbReference type="EMBL" id="KAI4339247.1"/>
    </source>
</evidence>
<name>A0ACB9NSH2_9MYRT</name>
<comment type="caution">
    <text evidence="1">The sequence shown here is derived from an EMBL/GenBank/DDBJ whole genome shotgun (WGS) entry which is preliminary data.</text>
</comment>
<accession>A0ACB9NSH2</accession>
<dbReference type="Proteomes" id="UP001057402">
    <property type="component" value="Chromosome 7"/>
</dbReference>